<dbReference type="Gene3D" id="3.90.470.20">
    <property type="entry name" value="4'-phosphopantetheinyl transferase domain"/>
    <property type="match status" value="1"/>
</dbReference>
<dbReference type="STRING" id="400772.RR49_01043"/>
<dbReference type="Proteomes" id="UP000033451">
    <property type="component" value="Unassembled WGS sequence"/>
</dbReference>
<keyword evidence="2" id="KW-1185">Reference proteome</keyword>
<gene>
    <name evidence="1" type="ORF">RR49_01043</name>
</gene>
<dbReference type="EMBL" id="JYIY01000067">
    <property type="protein sequence ID" value="KJL37320.1"/>
    <property type="molecule type" value="Genomic_DNA"/>
</dbReference>
<reference evidence="1 2" key="1">
    <citation type="submission" date="2015-02" db="EMBL/GenBank/DDBJ databases">
        <title>Draft genome sequences of ten Microbacterium spp. with emphasis on heavy metal contaminated environments.</title>
        <authorList>
            <person name="Corretto E."/>
        </authorList>
    </citation>
    <scope>NUCLEOTIDE SEQUENCE [LARGE SCALE GENOMIC DNA]</scope>
    <source>
        <strain evidence="1 2">DSM 18659</strain>
    </source>
</reference>
<evidence type="ECO:0000313" key="1">
    <source>
        <dbReference type="EMBL" id="KJL37320.1"/>
    </source>
</evidence>
<organism evidence="1 2">
    <name type="scientific">Microbacterium ginsengisoli</name>
    <dbReference type="NCBI Taxonomy" id="400772"/>
    <lineage>
        <taxon>Bacteria</taxon>
        <taxon>Bacillati</taxon>
        <taxon>Actinomycetota</taxon>
        <taxon>Actinomycetes</taxon>
        <taxon>Micrococcales</taxon>
        <taxon>Microbacteriaceae</taxon>
        <taxon>Microbacterium</taxon>
    </lineage>
</organism>
<dbReference type="OrthoDB" id="190168at2"/>
<dbReference type="RefSeq" id="WP_048809228.1">
    <property type="nucleotide sequence ID" value="NZ_JYIY01000067.1"/>
</dbReference>
<name>A0A0F0LYH4_9MICO</name>
<sequence>MPIAASPPDAAVVTPVGRASLGDVLLAWSASPPEHRHDTGRRLMRELARELGAAASVDIVSVCTRCGGAHGRPRVTAGDIAVSVTYAGDLVVAAAAPHDIADEIGVDAENEGADAASPLADLAPLFAPAPPPTTVGWTQIEAALKADGRGIRVPVGDVVVGEAVPSALPGAVAVTVPGRAEPVHVATWHGIDGVAVSVAIVASSTAEP</sequence>
<evidence type="ECO:0008006" key="3">
    <source>
        <dbReference type="Google" id="ProtNLM"/>
    </source>
</evidence>
<accession>A0A0F0LYH4</accession>
<dbReference type="AlphaFoldDB" id="A0A0F0LYH4"/>
<dbReference type="GO" id="GO:0000287">
    <property type="term" value="F:magnesium ion binding"/>
    <property type="evidence" value="ECO:0007669"/>
    <property type="project" value="InterPro"/>
</dbReference>
<dbReference type="GO" id="GO:0008897">
    <property type="term" value="F:holo-[acyl-carrier-protein] synthase activity"/>
    <property type="evidence" value="ECO:0007669"/>
    <property type="project" value="InterPro"/>
</dbReference>
<dbReference type="InterPro" id="IPR037143">
    <property type="entry name" value="4-PPantetheinyl_Trfase_dom_sf"/>
</dbReference>
<proteinExistence type="predicted"/>
<evidence type="ECO:0000313" key="2">
    <source>
        <dbReference type="Proteomes" id="UP000033451"/>
    </source>
</evidence>
<protein>
    <recommendedName>
        <fullName evidence="3">4-phosphopantetheinyl transferase</fullName>
    </recommendedName>
</protein>
<comment type="caution">
    <text evidence="1">The sequence shown here is derived from an EMBL/GenBank/DDBJ whole genome shotgun (WGS) entry which is preliminary data.</text>
</comment>